<proteinExistence type="predicted"/>
<protein>
    <submittedName>
        <fullName evidence="2">Uncharacterized protein</fullName>
    </submittedName>
</protein>
<organism evidence="2 3">
    <name type="scientific">Paramuricea clavata</name>
    <name type="common">Red gorgonian</name>
    <name type="synonym">Violescent sea-whip</name>
    <dbReference type="NCBI Taxonomy" id="317549"/>
    <lineage>
        <taxon>Eukaryota</taxon>
        <taxon>Metazoa</taxon>
        <taxon>Cnidaria</taxon>
        <taxon>Anthozoa</taxon>
        <taxon>Octocorallia</taxon>
        <taxon>Malacalcyonacea</taxon>
        <taxon>Plexauridae</taxon>
        <taxon>Paramuricea</taxon>
    </lineage>
</organism>
<dbReference type="EMBL" id="CACRXK020010805">
    <property type="protein sequence ID" value="CAB4020151.1"/>
    <property type="molecule type" value="Genomic_DNA"/>
</dbReference>
<dbReference type="PANTHER" id="PTHR45823:SF1">
    <property type="entry name" value="T-SNARE COILED-COIL HOMOLOGY DOMAIN-CONTAINING PROTEIN"/>
    <property type="match status" value="1"/>
</dbReference>
<accession>A0A7D9F0M3</accession>
<evidence type="ECO:0000256" key="1">
    <source>
        <dbReference type="SAM" id="MobiDB-lite"/>
    </source>
</evidence>
<dbReference type="PANTHER" id="PTHR45823">
    <property type="entry name" value="T-SNARE COILED-COIL HOMOLOGY DOMAIN-CONTAINING PROTEIN"/>
    <property type="match status" value="1"/>
</dbReference>
<keyword evidence="3" id="KW-1185">Reference proteome</keyword>
<dbReference type="Proteomes" id="UP001152795">
    <property type="component" value="Unassembled WGS sequence"/>
</dbReference>
<gene>
    <name evidence="2" type="ORF">PACLA_8A046293</name>
</gene>
<feature type="region of interest" description="Disordered" evidence="1">
    <location>
        <begin position="1"/>
        <end position="41"/>
    </location>
</feature>
<comment type="caution">
    <text evidence="2">The sequence shown here is derived from an EMBL/GenBank/DDBJ whole genome shotgun (WGS) entry which is preliminary data.</text>
</comment>
<evidence type="ECO:0000313" key="2">
    <source>
        <dbReference type="EMBL" id="CAB4020151.1"/>
    </source>
</evidence>
<evidence type="ECO:0000313" key="3">
    <source>
        <dbReference type="Proteomes" id="UP001152795"/>
    </source>
</evidence>
<dbReference type="AlphaFoldDB" id="A0A7D9F0M3"/>
<sequence length="190" mass="21249">MLSLKASLTSMTEHTEIKTNRPTPKEPRISTPMATPMYKSDEDWTHHPLAQSMSARDPASTSRVGNLVRKPNLYDGQTSWEAYYAQFCIIAEMNGWDDMEKASFLATSLKGTALQVLANLSNDRRQDYRALVTALASRFGTSHRTGISKVKFKNRVRQRDEGLPALAEDIERLARLAYADAPPTIIDTSS</sequence>
<name>A0A7D9F0M3_PARCT</name>
<reference evidence="2" key="1">
    <citation type="submission" date="2020-04" db="EMBL/GenBank/DDBJ databases">
        <authorList>
            <person name="Alioto T."/>
            <person name="Alioto T."/>
            <person name="Gomez Garrido J."/>
        </authorList>
    </citation>
    <scope>NUCLEOTIDE SEQUENCE</scope>
    <source>
        <strain evidence="2">A484AB</strain>
    </source>
</reference>
<feature type="compositionally biased region" description="Basic and acidic residues" evidence="1">
    <location>
        <begin position="13"/>
        <end position="28"/>
    </location>
</feature>
<feature type="compositionally biased region" description="Polar residues" evidence="1">
    <location>
        <begin position="1"/>
        <end position="12"/>
    </location>
</feature>
<dbReference type="OrthoDB" id="5957375at2759"/>